<dbReference type="PROSITE" id="PS51387">
    <property type="entry name" value="FAD_PCMH"/>
    <property type="match status" value="1"/>
</dbReference>
<feature type="domain" description="FAD-binding PCMH-type" evidence="2">
    <location>
        <begin position="2"/>
        <end position="180"/>
    </location>
</feature>
<dbReference type="Pfam" id="PF01565">
    <property type="entry name" value="FAD_binding_4"/>
    <property type="match status" value="1"/>
</dbReference>
<accession>A0A2K8U312</accession>
<evidence type="ECO:0000313" key="3">
    <source>
        <dbReference type="EMBL" id="AUB79972.1"/>
    </source>
</evidence>
<dbReference type="Proteomes" id="UP000232638">
    <property type="component" value="Chromosome"/>
</dbReference>
<keyword evidence="1" id="KW-0285">Flavoprotein</keyword>
<dbReference type="PANTHER" id="PTHR43762:SF1">
    <property type="entry name" value="D-ARABINONO-1,4-LACTONE OXIDASE"/>
    <property type="match status" value="1"/>
</dbReference>
<dbReference type="AlphaFoldDB" id="A0A2K8U312"/>
<protein>
    <submittedName>
        <fullName evidence="3">FAD-binding oxidoreductase</fullName>
    </submittedName>
</protein>
<name>A0A2K8U312_9GAMM</name>
<dbReference type="GO" id="GO:0071949">
    <property type="term" value="F:FAD binding"/>
    <property type="evidence" value="ECO:0007669"/>
    <property type="project" value="InterPro"/>
</dbReference>
<dbReference type="InterPro" id="IPR006094">
    <property type="entry name" value="Oxid_FAD_bind_N"/>
</dbReference>
<evidence type="ECO:0000259" key="2">
    <source>
        <dbReference type="PROSITE" id="PS51387"/>
    </source>
</evidence>
<dbReference type="InterPro" id="IPR010031">
    <property type="entry name" value="FAD_lactone_oxidase-like"/>
</dbReference>
<evidence type="ECO:0000256" key="1">
    <source>
        <dbReference type="ARBA" id="ARBA00022827"/>
    </source>
</evidence>
<evidence type="ECO:0000313" key="4">
    <source>
        <dbReference type="Proteomes" id="UP000232638"/>
    </source>
</evidence>
<dbReference type="EMBL" id="CP020370">
    <property type="protein sequence ID" value="AUB79972.1"/>
    <property type="molecule type" value="Genomic_DNA"/>
</dbReference>
<gene>
    <name evidence="3" type="ORF">THSYN_02660</name>
</gene>
<dbReference type="RefSeq" id="WP_100917783.1">
    <property type="nucleotide sequence ID" value="NZ_CP020370.1"/>
</dbReference>
<dbReference type="GO" id="GO:0016899">
    <property type="term" value="F:oxidoreductase activity, acting on the CH-OH group of donors, oxygen as acceptor"/>
    <property type="evidence" value="ECO:0007669"/>
    <property type="project" value="InterPro"/>
</dbReference>
<reference evidence="3 4" key="1">
    <citation type="submission" date="2017-03" db="EMBL/GenBank/DDBJ databases">
        <title>Complete genome sequence of Candidatus 'Thiodictyon syntrophicum' sp. nov. strain Cad16T, a photolithoautotroph purple sulfur bacterium isolated from an alpine meromictic lake.</title>
        <authorList>
            <person name="Luedin S.M."/>
            <person name="Pothier J.F."/>
            <person name="Danza F."/>
            <person name="Storelli N."/>
            <person name="Wittwer M."/>
            <person name="Tonolla M."/>
        </authorList>
    </citation>
    <scope>NUCLEOTIDE SEQUENCE [LARGE SCALE GENOMIC DNA]</scope>
    <source>
        <strain evidence="3 4">Cad16T</strain>
    </source>
</reference>
<proteinExistence type="predicted"/>
<organism evidence="3 4">
    <name type="scientific">Candidatus Thiodictyon syntrophicum</name>
    <dbReference type="NCBI Taxonomy" id="1166950"/>
    <lineage>
        <taxon>Bacteria</taxon>
        <taxon>Pseudomonadati</taxon>
        <taxon>Pseudomonadota</taxon>
        <taxon>Gammaproteobacteria</taxon>
        <taxon>Chromatiales</taxon>
        <taxon>Chromatiaceae</taxon>
        <taxon>Thiodictyon</taxon>
    </lineage>
</organism>
<dbReference type="OrthoDB" id="143770at2"/>
<sequence>MAALTPYQSWGRYPRALPAGVRSLRFRDQPLPRVAGSVLPFGNGRSYGDSCLNNGGTLLATRGLDRFLAFDPATGLIRCEAGVLLSEILSLTVGGGWFLPVTPGTRYVTVGGAIANDVHGKNHHLAGTFGHQVIRLELLRSSGERLRCGPTERADLFAATIGGLGLTGLITWAEFRLKRIANPYVQVERTRFDHLDGFFELALGADREHEYTVAWIDCLASGRHLGRGIYLAGNHAAPTCEDAPRPPGRAPSIPFDPPLSLIATPTLRAFNEIFYRKQPRRPTNGVEHFAPFFYPLDGIGQWNRIYGPKGFLQYQSVVPMSAGRDATRAMLACIAGSGQGSFLSVLKVFGDRPAAGLLSFPRPGVTLALDFPYKGRATLRLFETLDTLVAQAGGAIYPAKDAHMSPRLFAAGYPRVDEFRRHLDPAFSSSFWRRVTGAVA</sequence>
<dbReference type="PANTHER" id="PTHR43762">
    <property type="entry name" value="L-GULONOLACTONE OXIDASE"/>
    <property type="match status" value="1"/>
</dbReference>
<dbReference type="SUPFAM" id="SSF56176">
    <property type="entry name" value="FAD-binding/transporter-associated domain-like"/>
    <property type="match status" value="1"/>
</dbReference>
<dbReference type="InterPro" id="IPR016166">
    <property type="entry name" value="FAD-bd_PCMH"/>
</dbReference>
<keyword evidence="4" id="KW-1185">Reference proteome</keyword>
<dbReference type="InterPro" id="IPR036318">
    <property type="entry name" value="FAD-bd_PCMH-like_sf"/>
</dbReference>
<dbReference type="KEGG" id="tsy:THSYN_02660"/>
<dbReference type="Gene3D" id="3.30.465.10">
    <property type="match status" value="1"/>
</dbReference>
<dbReference type="InterPro" id="IPR016169">
    <property type="entry name" value="FAD-bd_PCMH_sub2"/>
</dbReference>
<keyword evidence="1" id="KW-0274">FAD</keyword>